<dbReference type="EMBL" id="CAJOBI010131734">
    <property type="protein sequence ID" value="CAF4727768.1"/>
    <property type="molecule type" value="Genomic_DNA"/>
</dbReference>
<dbReference type="EMBL" id="CAJOBH010115441">
    <property type="protein sequence ID" value="CAF4683374.1"/>
    <property type="molecule type" value="Genomic_DNA"/>
</dbReference>
<evidence type="ECO:0000313" key="2">
    <source>
        <dbReference type="EMBL" id="CAF4727768.1"/>
    </source>
</evidence>
<name>A0A8S3CVA8_9BILA</name>
<feature type="non-terminal residue" evidence="3">
    <location>
        <position position="1"/>
    </location>
</feature>
<sequence>SYLLQAQRPDLAVKLYKDNGLTQDALRVCQEYMPNKLDDLREELTRSGGMNETRMNT</sequence>
<evidence type="ECO:0000313" key="3">
    <source>
        <dbReference type="EMBL" id="CAF4951813.1"/>
    </source>
</evidence>
<comment type="caution">
    <text evidence="3">The sequence shown here is derived from an EMBL/GenBank/DDBJ whole genome shotgun (WGS) entry which is preliminary data.</text>
</comment>
<feature type="non-terminal residue" evidence="3">
    <location>
        <position position="57"/>
    </location>
</feature>
<dbReference type="EMBL" id="CAJOBI010188070">
    <property type="protein sequence ID" value="CAF4951813.1"/>
    <property type="molecule type" value="Genomic_DNA"/>
</dbReference>
<proteinExistence type="predicted"/>
<evidence type="ECO:0000313" key="4">
    <source>
        <dbReference type="Proteomes" id="UP000676336"/>
    </source>
</evidence>
<evidence type="ECO:0000313" key="1">
    <source>
        <dbReference type="EMBL" id="CAF4683374.1"/>
    </source>
</evidence>
<gene>
    <name evidence="1" type="ORF">BYL167_LOCUS43418</name>
    <name evidence="2" type="ORF">SMN809_LOCUS44133</name>
    <name evidence="3" type="ORF">SMN809_LOCUS54158</name>
</gene>
<protein>
    <submittedName>
        <fullName evidence="3">Uncharacterized protein</fullName>
    </submittedName>
</protein>
<accession>A0A8S3CVA8</accession>
<organism evidence="3 4">
    <name type="scientific">Rotaria magnacalcarata</name>
    <dbReference type="NCBI Taxonomy" id="392030"/>
    <lineage>
        <taxon>Eukaryota</taxon>
        <taxon>Metazoa</taxon>
        <taxon>Spiralia</taxon>
        <taxon>Gnathifera</taxon>
        <taxon>Rotifera</taxon>
        <taxon>Eurotatoria</taxon>
        <taxon>Bdelloidea</taxon>
        <taxon>Philodinida</taxon>
        <taxon>Philodinidae</taxon>
        <taxon>Rotaria</taxon>
    </lineage>
</organism>
<reference evidence="3" key="1">
    <citation type="submission" date="2021-02" db="EMBL/GenBank/DDBJ databases">
        <authorList>
            <person name="Nowell W R."/>
        </authorList>
    </citation>
    <scope>NUCLEOTIDE SEQUENCE</scope>
</reference>
<dbReference type="AlphaFoldDB" id="A0A8S3CVA8"/>
<dbReference type="Proteomes" id="UP000681967">
    <property type="component" value="Unassembled WGS sequence"/>
</dbReference>
<dbReference type="Proteomes" id="UP000676336">
    <property type="component" value="Unassembled WGS sequence"/>
</dbReference>